<comment type="similarity">
    <text evidence="2">Belongs to the UPF0719 family.</text>
</comment>
<protein>
    <recommendedName>
        <fullName evidence="10">DUF350 domain-containing protein</fullName>
    </recommendedName>
</protein>
<evidence type="ECO:0000256" key="4">
    <source>
        <dbReference type="ARBA" id="ARBA00022692"/>
    </source>
</evidence>
<keyword evidence="3" id="KW-1003">Cell membrane</keyword>
<dbReference type="PANTHER" id="PTHR40043">
    <property type="entry name" value="UPF0719 INNER MEMBRANE PROTEIN YJFL"/>
    <property type="match status" value="1"/>
</dbReference>
<feature type="transmembrane region" description="Helical" evidence="7">
    <location>
        <begin position="6"/>
        <end position="27"/>
    </location>
</feature>
<dbReference type="GO" id="GO:0005886">
    <property type="term" value="C:plasma membrane"/>
    <property type="evidence" value="ECO:0007669"/>
    <property type="project" value="UniProtKB-SubCell"/>
</dbReference>
<dbReference type="RefSeq" id="WP_138185189.1">
    <property type="nucleotide sequence ID" value="NZ_LS992241.1"/>
</dbReference>
<dbReference type="InterPro" id="IPR007140">
    <property type="entry name" value="DUF350"/>
</dbReference>
<sequence length="129" mass="14041">MIFVNILISILAIMALQFIGMYVFSLLTPFNDFEELKKGNVAVGLAMGGKFMGTAIVLGVSAFTNSSIIHMALWFGVGYICLIATYLLFDLVTPKMSIAEQLQNRNTAVGILLCFLYIGMGFAISSLII</sequence>
<evidence type="ECO:0008006" key="10">
    <source>
        <dbReference type="Google" id="ProtNLM"/>
    </source>
</evidence>
<name>A0A383R7B1_PAEAL</name>
<evidence type="ECO:0000256" key="3">
    <source>
        <dbReference type="ARBA" id="ARBA00022475"/>
    </source>
</evidence>
<evidence type="ECO:0000256" key="7">
    <source>
        <dbReference type="SAM" id="Phobius"/>
    </source>
</evidence>
<dbReference type="EMBL" id="LS992241">
    <property type="protein sequence ID" value="SYX83037.1"/>
    <property type="molecule type" value="Genomic_DNA"/>
</dbReference>
<dbReference type="AlphaFoldDB" id="A0A383R7B1"/>
<dbReference type="Proteomes" id="UP000304148">
    <property type="component" value="Chromosome"/>
</dbReference>
<keyword evidence="6 7" id="KW-0472">Membrane</keyword>
<keyword evidence="4 7" id="KW-0812">Transmembrane</keyword>
<evidence type="ECO:0000313" key="9">
    <source>
        <dbReference type="Proteomes" id="UP000304148"/>
    </source>
</evidence>
<dbReference type="Pfam" id="PF03994">
    <property type="entry name" value="DUF350"/>
    <property type="match status" value="1"/>
</dbReference>
<proteinExistence type="inferred from homology"/>
<evidence type="ECO:0000256" key="6">
    <source>
        <dbReference type="ARBA" id="ARBA00023136"/>
    </source>
</evidence>
<feature type="transmembrane region" description="Helical" evidence="7">
    <location>
        <begin position="68"/>
        <end position="89"/>
    </location>
</feature>
<reference evidence="9" key="1">
    <citation type="submission" date="2018-08" db="EMBL/GenBank/DDBJ databases">
        <authorList>
            <person name="Chevrot R."/>
        </authorList>
    </citation>
    <scope>NUCLEOTIDE SEQUENCE [LARGE SCALE GENOMIC DNA]</scope>
</reference>
<evidence type="ECO:0000256" key="5">
    <source>
        <dbReference type="ARBA" id="ARBA00022989"/>
    </source>
</evidence>
<comment type="subcellular location">
    <subcellularLocation>
        <location evidence="1">Cell membrane</location>
        <topology evidence="1">Multi-pass membrane protein</topology>
    </subcellularLocation>
</comment>
<feature type="transmembrane region" description="Helical" evidence="7">
    <location>
        <begin position="39"/>
        <end position="62"/>
    </location>
</feature>
<keyword evidence="5 7" id="KW-1133">Transmembrane helix</keyword>
<evidence type="ECO:0000313" key="8">
    <source>
        <dbReference type="EMBL" id="SYX83037.1"/>
    </source>
</evidence>
<accession>A0A383R7B1</accession>
<evidence type="ECO:0000256" key="1">
    <source>
        <dbReference type="ARBA" id="ARBA00004651"/>
    </source>
</evidence>
<gene>
    <name evidence="8" type="ORF">PBLR_11459</name>
</gene>
<evidence type="ECO:0000256" key="2">
    <source>
        <dbReference type="ARBA" id="ARBA00005779"/>
    </source>
</evidence>
<dbReference type="PANTHER" id="PTHR40043:SF1">
    <property type="entry name" value="UPF0719 INNER MEMBRANE PROTEIN YJFL"/>
    <property type="match status" value="1"/>
</dbReference>
<organism evidence="8 9">
    <name type="scientific">Paenibacillus alvei</name>
    <name type="common">Bacillus alvei</name>
    <dbReference type="NCBI Taxonomy" id="44250"/>
    <lineage>
        <taxon>Bacteria</taxon>
        <taxon>Bacillati</taxon>
        <taxon>Bacillota</taxon>
        <taxon>Bacilli</taxon>
        <taxon>Bacillales</taxon>
        <taxon>Paenibacillaceae</taxon>
        <taxon>Paenibacillus</taxon>
    </lineage>
</organism>
<feature type="transmembrane region" description="Helical" evidence="7">
    <location>
        <begin position="109"/>
        <end position="128"/>
    </location>
</feature>